<dbReference type="OrthoDB" id="550758at2759"/>
<accession>A0A150G212</accession>
<dbReference type="AlphaFoldDB" id="A0A150G212"/>
<protein>
    <submittedName>
        <fullName evidence="2">Uncharacterized protein</fullName>
    </submittedName>
</protein>
<dbReference type="SUPFAM" id="SSF52047">
    <property type="entry name" value="RNI-like"/>
    <property type="match status" value="1"/>
</dbReference>
<evidence type="ECO:0000313" key="3">
    <source>
        <dbReference type="Proteomes" id="UP000075714"/>
    </source>
</evidence>
<dbReference type="Gene3D" id="3.80.10.10">
    <property type="entry name" value="Ribonuclease Inhibitor"/>
    <property type="match status" value="2"/>
</dbReference>
<keyword evidence="3" id="KW-1185">Reference proteome</keyword>
<evidence type="ECO:0000313" key="2">
    <source>
        <dbReference type="EMBL" id="KXZ43535.1"/>
    </source>
</evidence>
<dbReference type="GO" id="GO:0005930">
    <property type="term" value="C:axoneme"/>
    <property type="evidence" value="ECO:0007669"/>
    <property type="project" value="UniProtKB-SubCell"/>
</dbReference>
<dbReference type="Proteomes" id="UP000075714">
    <property type="component" value="Unassembled WGS sequence"/>
</dbReference>
<comment type="subcellular location">
    <subcellularLocation>
        <location evidence="1">Cytoplasm</location>
        <location evidence="1">Cytoskeleton</location>
        <location evidence="1">Cilium axoneme</location>
    </subcellularLocation>
</comment>
<reference evidence="3" key="1">
    <citation type="journal article" date="2016" name="Nat. Commun.">
        <title>The Gonium pectorale genome demonstrates co-option of cell cycle regulation during the evolution of multicellularity.</title>
        <authorList>
            <person name="Hanschen E.R."/>
            <person name="Marriage T.N."/>
            <person name="Ferris P.J."/>
            <person name="Hamaji T."/>
            <person name="Toyoda A."/>
            <person name="Fujiyama A."/>
            <person name="Neme R."/>
            <person name="Noguchi H."/>
            <person name="Minakuchi Y."/>
            <person name="Suzuki M."/>
            <person name="Kawai-Toyooka H."/>
            <person name="Smith D.R."/>
            <person name="Sparks H."/>
            <person name="Anderson J."/>
            <person name="Bakaric R."/>
            <person name="Luria V."/>
            <person name="Karger A."/>
            <person name="Kirschner M.W."/>
            <person name="Durand P.M."/>
            <person name="Michod R.E."/>
            <person name="Nozaki H."/>
            <person name="Olson B.J."/>
        </authorList>
    </citation>
    <scope>NUCLEOTIDE SEQUENCE [LARGE SCALE GENOMIC DNA]</scope>
    <source>
        <strain evidence="3">NIES-2863</strain>
    </source>
</reference>
<comment type="caution">
    <text evidence="2">The sequence shown here is derived from an EMBL/GenBank/DDBJ whole genome shotgun (WGS) entry which is preliminary data.</text>
</comment>
<organism evidence="2 3">
    <name type="scientific">Gonium pectorale</name>
    <name type="common">Green alga</name>
    <dbReference type="NCBI Taxonomy" id="33097"/>
    <lineage>
        <taxon>Eukaryota</taxon>
        <taxon>Viridiplantae</taxon>
        <taxon>Chlorophyta</taxon>
        <taxon>core chlorophytes</taxon>
        <taxon>Chlorophyceae</taxon>
        <taxon>CS clade</taxon>
        <taxon>Chlamydomonadales</taxon>
        <taxon>Volvocaceae</taxon>
        <taxon>Gonium</taxon>
    </lineage>
</organism>
<evidence type="ECO:0000256" key="1">
    <source>
        <dbReference type="ARBA" id="ARBA00004430"/>
    </source>
</evidence>
<name>A0A150G212_GONPE</name>
<sequence length="482" mass="50493">MVQAAPAGIRRPLPLLSRLCDLVSLTLMADQGFPAPAHLEAITALTSLQRLDMRGRKFMQVDADATLLGRQAWLHVGNEHLIVLSRCRRLTSLRLNHLHAAGGSQLAGALAVLTGLTELVLTDALSGHLVHANHMAAIASALTGLRSLEVGRVTCPPLQLMHEPSPVSALGQEGSPVACSFEPELLDGVASLPTLRTFSMELLDVPPHQCSGGGAAAATSDGGTVTGTVGTGPTSTGAAATPTGVGAAGQRPLGRLLRGLTLTACLLYDDHLAMIGRMHHLQTLRLDQVDVRTRDPDGWTALKGCRRLTSFSFRSWSNPVLSAGSLCPPLLTNDSLAMMAANWPRLETLSYMGKVVLTEKAEEHLMRMARITTADIVGPDGTTCRAWRAGSSGRCGYGCYSSYKCYGGGRVVAMLMLPCTAAGTGAAGNAGNGGAGAGCRVVSSRNGYVTYSDGDDSDDKSSEASVNWLGELGYVTSEYDAD</sequence>
<dbReference type="EMBL" id="LSYV01000088">
    <property type="protein sequence ID" value="KXZ43535.1"/>
    <property type="molecule type" value="Genomic_DNA"/>
</dbReference>
<gene>
    <name evidence="2" type="ORF">GPECTOR_87g396</name>
</gene>
<dbReference type="InterPro" id="IPR032675">
    <property type="entry name" value="LRR_dom_sf"/>
</dbReference>
<proteinExistence type="predicted"/>